<dbReference type="Proteomes" id="UP000288012">
    <property type="component" value="Unassembled WGS sequence"/>
</dbReference>
<organism evidence="2 3">
    <name type="scientific">Legionella septentrionalis</name>
    <dbReference type="NCBI Taxonomy" id="2498109"/>
    <lineage>
        <taxon>Bacteria</taxon>
        <taxon>Pseudomonadati</taxon>
        <taxon>Pseudomonadota</taxon>
        <taxon>Gammaproteobacteria</taxon>
        <taxon>Legionellales</taxon>
        <taxon>Legionellaceae</taxon>
        <taxon>Legionella</taxon>
    </lineage>
</organism>
<dbReference type="AlphaFoldDB" id="A0A433JM52"/>
<dbReference type="InterPro" id="IPR014982">
    <property type="entry name" value="GSCFA"/>
</dbReference>
<dbReference type="RefSeq" id="WP_126953227.1">
    <property type="nucleotide sequence ID" value="NZ_RZGR01000002.1"/>
</dbReference>
<gene>
    <name evidence="2" type="ORF">EKM59_00815</name>
</gene>
<dbReference type="EMBL" id="RZGR01000002">
    <property type="protein sequence ID" value="RUQ91055.1"/>
    <property type="molecule type" value="Genomic_DNA"/>
</dbReference>
<dbReference type="Pfam" id="PF08885">
    <property type="entry name" value="GSCFA"/>
    <property type="match status" value="1"/>
</dbReference>
<evidence type="ECO:0000259" key="1">
    <source>
        <dbReference type="Pfam" id="PF08885"/>
    </source>
</evidence>
<dbReference type="OrthoDB" id="369216at2"/>
<name>A0A433JM52_9GAMM</name>
<sequence>MNPYTALDDKAFWKLAVANRNLFDISSLWDPKFNITTKDKIVTFGSCFAQHIGRALQERGFLWHNTEPAPRNVPEKTAKLFNYNVFSARTGNIYTASLLKQWVEWALELKQPPDEYWAIANRYYDPFRPNIEPNGFQDKEEMLSSRQQTIVAFRKAITDARYFIFTLGLTESWVNQAMHVEYPMCPGTIAGEFSSDVHKFHNQDYNFILKNLNEAIQLMRGVNSKLKFILTISPVPLTATNSGLHVLVATMASKSILRAVAAKLVSRAAIDYFPSYEIINSPAFKGIFFEPNQRSVNPRGVSFVMDSFFNALIAKYDTAIVVNQRSTKAAKNHQNRQDVVCEEEILSAFGGK</sequence>
<feature type="domain" description="GSCFA" evidence="1">
    <location>
        <begin position="40"/>
        <end position="308"/>
    </location>
</feature>
<comment type="caution">
    <text evidence="2">The sequence shown here is derived from an EMBL/GenBank/DDBJ whole genome shotgun (WGS) entry which is preliminary data.</text>
</comment>
<proteinExistence type="predicted"/>
<evidence type="ECO:0000313" key="2">
    <source>
        <dbReference type="EMBL" id="RUQ91055.1"/>
    </source>
</evidence>
<keyword evidence="3" id="KW-1185">Reference proteome</keyword>
<evidence type="ECO:0000313" key="3">
    <source>
        <dbReference type="Proteomes" id="UP000288012"/>
    </source>
</evidence>
<protein>
    <submittedName>
        <fullName evidence="2">GSCFA family protein</fullName>
    </submittedName>
</protein>
<accession>A0A433JM52</accession>
<reference evidence="2 3" key="1">
    <citation type="submission" date="2018-12" db="EMBL/GenBank/DDBJ databases">
        <title>Legionella sp,whole genome shotgun sequence.</title>
        <authorList>
            <person name="Wu H."/>
        </authorList>
    </citation>
    <scope>NUCLEOTIDE SEQUENCE [LARGE SCALE GENOMIC DNA]</scope>
    <source>
        <strain evidence="3">km714</strain>
    </source>
</reference>